<evidence type="ECO:0000313" key="2">
    <source>
        <dbReference type="Proteomes" id="UP000028682"/>
    </source>
</evidence>
<proteinExistence type="predicted"/>
<dbReference type="Proteomes" id="UP000028682">
    <property type="component" value="Chromosome"/>
</dbReference>
<sequence>MPRATHRPYGTCRHRILAPRPGKRRAGVQRCPHWTLHAVVAHRAQTPRRSLPAGFVVLQAAIEHAVGR</sequence>
<dbReference type="EMBL" id="CP009124">
    <property type="protein sequence ID" value="QNR95665.1"/>
    <property type="molecule type" value="Genomic_DNA"/>
</dbReference>
<evidence type="ECO:0008006" key="3">
    <source>
        <dbReference type="Google" id="ProtNLM"/>
    </source>
</evidence>
<keyword evidence="2" id="KW-1185">Reference proteome</keyword>
<gene>
    <name evidence="1" type="ORF">SLIV_32777</name>
</gene>
<protein>
    <recommendedName>
        <fullName evidence="3">Secreted protein</fullName>
    </recommendedName>
</protein>
<accession>A0ABX6TQP8</accession>
<evidence type="ECO:0000313" key="1">
    <source>
        <dbReference type="EMBL" id="QNR95665.1"/>
    </source>
</evidence>
<name>A0ABX6TQP8_STRLI</name>
<reference evidence="2" key="1">
    <citation type="submission" date="2014-08" db="EMBL/GenBank/DDBJ databases">
        <title>Complete genome sequence of Streptomyces lividans TK24.</title>
        <authorList>
            <consortium name="StrepSynth"/>
            <person name="Ruckert C."/>
            <person name="Fridjonson O.H."/>
            <person name="Lambert C."/>
            <person name="van Wezel G.P."/>
            <person name="Bernaerts K."/>
            <person name="Anne J."/>
            <person name="Economou A."/>
            <person name="Kalinowski J."/>
        </authorList>
    </citation>
    <scope>NUCLEOTIDE SEQUENCE [LARGE SCALE GENOMIC DNA]</scope>
    <source>
        <strain evidence="2">TK24</strain>
    </source>
</reference>
<organism evidence="1 2">
    <name type="scientific">Streptomyces lividans TK24</name>
    <dbReference type="NCBI Taxonomy" id="457428"/>
    <lineage>
        <taxon>Bacteria</taxon>
        <taxon>Bacillati</taxon>
        <taxon>Actinomycetota</taxon>
        <taxon>Actinomycetes</taxon>
        <taxon>Kitasatosporales</taxon>
        <taxon>Streptomycetaceae</taxon>
        <taxon>Streptomyces</taxon>
    </lineage>
</organism>